<dbReference type="EMBL" id="FOSF01000020">
    <property type="protein sequence ID" value="SFK07019.1"/>
    <property type="molecule type" value="Genomic_DNA"/>
</dbReference>
<dbReference type="Proteomes" id="UP000243374">
    <property type="component" value="Unassembled WGS sequence"/>
</dbReference>
<protein>
    <submittedName>
        <fullName evidence="1">3-methyladenine DNA glycosylase AlkD</fullName>
    </submittedName>
</protein>
<dbReference type="InterPro" id="IPR014825">
    <property type="entry name" value="DNA_alkylation"/>
</dbReference>
<keyword evidence="2" id="KW-1185">Reference proteome</keyword>
<dbReference type="AlphaFoldDB" id="A0A662Z8Y7"/>
<name>A0A662Z8Y7_9GAMM</name>
<dbReference type="InterPro" id="IPR016024">
    <property type="entry name" value="ARM-type_fold"/>
</dbReference>
<sequence>MKIFAWTDLISDLLKIKEDSYQEFSQKLSPDNKVLGVRIPKVRKLALSYLKNCSQDELLLTPMSKEPYLEEKFCKAIFIARSKIDEKQRLIYIKEFLKSIDGWAICDGFCSELKSAKENQELYFSFVRKCFKTKSAPFTLRFACVMSLMYFCNQKYEDEIISFLDRINTKEYYVHMGVAWLIATLYTKNGPHILDKINEITLDDLTFNKAIQKITESNYISKEKKAEIRKLKRK</sequence>
<reference evidence="1 2" key="1">
    <citation type="submission" date="2016-10" db="EMBL/GenBank/DDBJ databases">
        <authorList>
            <person name="Varghese N."/>
            <person name="Submissions S."/>
        </authorList>
    </citation>
    <scope>NUCLEOTIDE SEQUENCE [LARGE SCALE GENOMIC DNA]</scope>
    <source>
        <strain evidence="1 2">22B</strain>
    </source>
</reference>
<dbReference type="Pfam" id="PF08713">
    <property type="entry name" value="DNA_alkylation"/>
    <property type="match status" value="1"/>
</dbReference>
<organism evidence="1 2">
    <name type="scientific">Succinivibrio dextrinosolvens</name>
    <dbReference type="NCBI Taxonomy" id="83771"/>
    <lineage>
        <taxon>Bacteria</taxon>
        <taxon>Pseudomonadati</taxon>
        <taxon>Pseudomonadota</taxon>
        <taxon>Gammaproteobacteria</taxon>
        <taxon>Aeromonadales</taxon>
        <taxon>Succinivibrionaceae</taxon>
        <taxon>Succinivibrio</taxon>
    </lineage>
</organism>
<dbReference type="CDD" id="cd06561">
    <property type="entry name" value="AlkD_like"/>
    <property type="match status" value="1"/>
</dbReference>
<accession>A0A662Z8Y7</accession>
<dbReference type="OrthoDB" id="9797095at2"/>
<dbReference type="Gene3D" id="1.25.10.90">
    <property type="match status" value="1"/>
</dbReference>
<dbReference type="PANTHER" id="PTHR34070:SF1">
    <property type="entry name" value="DNA ALKYLATION REPAIR PROTEIN"/>
    <property type="match status" value="1"/>
</dbReference>
<dbReference type="SUPFAM" id="SSF48371">
    <property type="entry name" value="ARM repeat"/>
    <property type="match status" value="1"/>
</dbReference>
<proteinExistence type="predicted"/>
<dbReference type="RefSeq" id="WP_074840497.1">
    <property type="nucleotide sequence ID" value="NZ_CP047056.1"/>
</dbReference>
<evidence type="ECO:0000313" key="2">
    <source>
        <dbReference type="Proteomes" id="UP000243374"/>
    </source>
</evidence>
<gene>
    <name evidence="1" type="ORF">SAMN04487865_102016</name>
</gene>
<dbReference type="PANTHER" id="PTHR34070">
    <property type="entry name" value="ARMADILLO-TYPE FOLD"/>
    <property type="match status" value="1"/>
</dbReference>
<evidence type="ECO:0000313" key="1">
    <source>
        <dbReference type="EMBL" id="SFK07019.1"/>
    </source>
</evidence>